<organism evidence="8 9">
    <name type="scientific">Streptococcus pseudoporcinus</name>
    <dbReference type="NCBI Taxonomy" id="361101"/>
    <lineage>
        <taxon>Bacteria</taxon>
        <taxon>Bacillati</taxon>
        <taxon>Bacillota</taxon>
        <taxon>Bacilli</taxon>
        <taxon>Lactobacillales</taxon>
        <taxon>Streptococcaceae</taxon>
        <taxon>Streptococcus</taxon>
    </lineage>
</organism>
<evidence type="ECO:0000313" key="8">
    <source>
        <dbReference type="EMBL" id="VTS26621.1"/>
    </source>
</evidence>
<evidence type="ECO:0000256" key="4">
    <source>
        <dbReference type="ARBA" id="ARBA00022801"/>
    </source>
</evidence>
<evidence type="ECO:0000256" key="3">
    <source>
        <dbReference type="ARBA" id="ARBA00022723"/>
    </source>
</evidence>
<evidence type="ECO:0000313" key="9">
    <source>
        <dbReference type="Proteomes" id="UP000394068"/>
    </source>
</evidence>
<dbReference type="PANTHER" id="PTHR12992:SF11">
    <property type="entry name" value="MITOCHONDRIAL COENZYME A DIPHOSPHATASE NUDT8"/>
    <property type="match status" value="1"/>
</dbReference>
<evidence type="ECO:0000256" key="5">
    <source>
        <dbReference type="ARBA" id="ARBA00022842"/>
    </source>
</evidence>
<dbReference type="PANTHER" id="PTHR12992">
    <property type="entry name" value="NUDIX HYDROLASE"/>
    <property type="match status" value="1"/>
</dbReference>
<accession>A0A4U9YLN8</accession>
<dbReference type="AlphaFoldDB" id="A0A4U9YLN8"/>
<dbReference type="InterPro" id="IPR015797">
    <property type="entry name" value="NUDIX_hydrolase-like_dom_sf"/>
</dbReference>
<dbReference type="InterPro" id="IPR000086">
    <property type="entry name" value="NUDIX_hydrolase_dom"/>
</dbReference>
<dbReference type="GO" id="GO:0010945">
    <property type="term" value="F:coenzyme A diphosphatase activity"/>
    <property type="evidence" value="ECO:0007669"/>
    <property type="project" value="InterPro"/>
</dbReference>
<reference evidence="8 9" key="1">
    <citation type="submission" date="2019-05" db="EMBL/GenBank/DDBJ databases">
        <authorList>
            <consortium name="Pathogen Informatics"/>
        </authorList>
    </citation>
    <scope>NUCLEOTIDE SEQUENCE [LARGE SCALE GENOMIC DNA]</scope>
    <source>
        <strain evidence="8 9">NCTC5386</strain>
    </source>
</reference>
<dbReference type="PROSITE" id="PS00893">
    <property type="entry name" value="NUDIX_BOX"/>
    <property type="match status" value="1"/>
</dbReference>
<protein>
    <submittedName>
        <fullName evidence="8">NUDIX hydrolase</fullName>
    </submittedName>
</protein>
<dbReference type="Pfam" id="PF00293">
    <property type="entry name" value="NUDIX"/>
    <property type="match status" value="1"/>
</dbReference>
<evidence type="ECO:0000256" key="6">
    <source>
        <dbReference type="ARBA" id="ARBA00023211"/>
    </source>
</evidence>
<comment type="cofactor">
    <cofactor evidence="2">
        <name>Mg(2+)</name>
        <dbReference type="ChEBI" id="CHEBI:18420"/>
    </cofactor>
</comment>
<dbReference type="CDD" id="cd03426">
    <property type="entry name" value="NUDIX_CoAse_Nudt7"/>
    <property type="match status" value="1"/>
</dbReference>
<dbReference type="InterPro" id="IPR045121">
    <property type="entry name" value="CoAse"/>
</dbReference>
<dbReference type="PROSITE" id="PS51462">
    <property type="entry name" value="NUDIX"/>
    <property type="match status" value="1"/>
</dbReference>
<sequence length="204" mass="24006">MKKTIKDLIKNNKPEPLGEQKEYAVFLPLLWQNEGWYILYEVRSQHISQPGDVSFPGGRVEKNETSQNAAIRETMEELNVSADKIEIWGEIDYIVQSKRTIHCFVGQLHCQDWQALTYNEEVDRLFVVPLDYLRKTKPIYYDLPQSVKEESNFPFDRIRNGQKYDFSNQVAHIPFYEGLEETIWGMTAQFTDCFIQLIKDSNKE</sequence>
<dbReference type="InterPro" id="IPR020084">
    <property type="entry name" value="NUDIX_hydrolase_CS"/>
</dbReference>
<keyword evidence="6" id="KW-0464">Manganese</keyword>
<dbReference type="Gene3D" id="3.90.79.10">
    <property type="entry name" value="Nucleoside Triphosphate Pyrophosphohydrolase"/>
    <property type="match status" value="1"/>
</dbReference>
<dbReference type="RefSeq" id="WP_077323530.1">
    <property type="nucleotide sequence ID" value="NZ_CABEHT010000001.1"/>
</dbReference>
<evidence type="ECO:0000256" key="2">
    <source>
        <dbReference type="ARBA" id="ARBA00001946"/>
    </source>
</evidence>
<keyword evidence="4 8" id="KW-0378">Hydrolase</keyword>
<keyword evidence="5" id="KW-0460">Magnesium</keyword>
<feature type="domain" description="Nudix hydrolase" evidence="7">
    <location>
        <begin position="21"/>
        <end position="151"/>
    </location>
</feature>
<evidence type="ECO:0000256" key="1">
    <source>
        <dbReference type="ARBA" id="ARBA00001936"/>
    </source>
</evidence>
<dbReference type="Proteomes" id="UP000394068">
    <property type="component" value="Unassembled WGS sequence"/>
</dbReference>
<name>A0A4U9YLN8_9STRE</name>
<dbReference type="EMBL" id="CABEHT010000001">
    <property type="protein sequence ID" value="VTS26621.1"/>
    <property type="molecule type" value="Genomic_DNA"/>
</dbReference>
<dbReference type="SUPFAM" id="SSF55811">
    <property type="entry name" value="Nudix"/>
    <property type="match status" value="1"/>
</dbReference>
<proteinExistence type="predicted"/>
<comment type="cofactor">
    <cofactor evidence="1">
        <name>Mn(2+)</name>
        <dbReference type="ChEBI" id="CHEBI:29035"/>
    </cofactor>
</comment>
<dbReference type="GO" id="GO:0046872">
    <property type="term" value="F:metal ion binding"/>
    <property type="evidence" value="ECO:0007669"/>
    <property type="project" value="UniProtKB-KW"/>
</dbReference>
<evidence type="ECO:0000259" key="7">
    <source>
        <dbReference type="PROSITE" id="PS51462"/>
    </source>
</evidence>
<keyword evidence="3" id="KW-0479">Metal-binding</keyword>
<gene>
    <name evidence="8" type="ORF">NCTC5386_02128</name>
</gene>